<dbReference type="RefSeq" id="WP_174957804.1">
    <property type="nucleotide sequence ID" value="NZ_CABVQG010000011.1"/>
</dbReference>
<feature type="domain" description="CBS" evidence="3">
    <location>
        <begin position="7"/>
        <end position="68"/>
    </location>
</feature>
<name>A0ABY6XSM0_9BURK</name>
<dbReference type="SUPFAM" id="SSF54631">
    <property type="entry name" value="CBS-domain pair"/>
    <property type="match status" value="1"/>
</dbReference>
<evidence type="ECO:0000313" key="4">
    <source>
        <dbReference type="EMBL" id="VWC74219.1"/>
    </source>
</evidence>
<dbReference type="InterPro" id="IPR000644">
    <property type="entry name" value="CBS_dom"/>
</dbReference>
<evidence type="ECO:0000313" key="5">
    <source>
        <dbReference type="Proteomes" id="UP000494120"/>
    </source>
</evidence>
<dbReference type="SMART" id="SM00116">
    <property type="entry name" value="CBS"/>
    <property type="match status" value="2"/>
</dbReference>
<dbReference type="CDD" id="cd17775">
    <property type="entry name" value="CBS_pair_bact_arch"/>
    <property type="match status" value="1"/>
</dbReference>
<evidence type="ECO:0000259" key="3">
    <source>
        <dbReference type="PROSITE" id="PS51371"/>
    </source>
</evidence>
<dbReference type="InterPro" id="IPR051257">
    <property type="entry name" value="Diverse_CBS-Domain"/>
</dbReference>
<dbReference type="PANTHER" id="PTHR43080">
    <property type="entry name" value="CBS DOMAIN-CONTAINING PROTEIN CBSX3, MITOCHONDRIAL"/>
    <property type="match status" value="1"/>
</dbReference>
<evidence type="ECO:0000256" key="1">
    <source>
        <dbReference type="ARBA" id="ARBA00023122"/>
    </source>
</evidence>
<keyword evidence="1 2" id="KW-0129">CBS domain</keyword>
<organism evidence="4 5">
    <name type="scientific">Burkholderia aenigmatica</name>
    <dbReference type="NCBI Taxonomy" id="2015348"/>
    <lineage>
        <taxon>Bacteria</taxon>
        <taxon>Pseudomonadati</taxon>
        <taxon>Pseudomonadota</taxon>
        <taxon>Betaproteobacteria</taxon>
        <taxon>Burkholderiales</taxon>
        <taxon>Burkholderiaceae</taxon>
        <taxon>Burkholderia</taxon>
        <taxon>Burkholderia cepacia complex</taxon>
    </lineage>
</organism>
<protein>
    <submittedName>
        <fullName evidence="4">Signal-transduction protein</fullName>
    </submittedName>
</protein>
<dbReference type="EMBL" id="CABVQG010000011">
    <property type="protein sequence ID" value="VWC74219.1"/>
    <property type="molecule type" value="Genomic_DNA"/>
</dbReference>
<dbReference type="Pfam" id="PF00571">
    <property type="entry name" value="CBS"/>
    <property type="match status" value="2"/>
</dbReference>
<reference evidence="4 5" key="1">
    <citation type="submission" date="2019-09" db="EMBL/GenBank/DDBJ databases">
        <authorList>
            <person name="Depoorter E."/>
        </authorList>
    </citation>
    <scope>NUCLEOTIDE SEQUENCE [LARGE SCALE GENOMIC DNA]</scope>
    <source>
        <strain evidence="4 5">R-17378</strain>
    </source>
</reference>
<proteinExistence type="predicted"/>
<gene>
    <name evidence="4" type="ORF">BLA17378_03486</name>
</gene>
<dbReference type="PANTHER" id="PTHR43080:SF2">
    <property type="entry name" value="CBS DOMAIN-CONTAINING PROTEIN"/>
    <property type="match status" value="1"/>
</dbReference>
<dbReference type="InterPro" id="IPR046342">
    <property type="entry name" value="CBS_dom_sf"/>
</dbReference>
<keyword evidence="5" id="KW-1185">Reference proteome</keyword>
<dbReference type="Gene3D" id="3.10.580.10">
    <property type="entry name" value="CBS-domain"/>
    <property type="match status" value="1"/>
</dbReference>
<sequence>MNAAMLCTRDIATCSAQTTVVEAAAMMRDTHAGDLVVVREREGDGRCEPVGMLTDRDIVLAVVGPDAPAGSLFVGDIMSAPVAVANVDDDLWLLAKRMRQHGVRRLPVVGDDGELVGIVSLDDLLRAAAALLDELRLVAARQPYFEEKQRG</sequence>
<dbReference type="PROSITE" id="PS51371">
    <property type="entry name" value="CBS"/>
    <property type="match status" value="2"/>
</dbReference>
<evidence type="ECO:0000256" key="2">
    <source>
        <dbReference type="PROSITE-ProRule" id="PRU00703"/>
    </source>
</evidence>
<comment type="caution">
    <text evidence="4">The sequence shown here is derived from an EMBL/GenBank/DDBJ whole genome shotgun (WGS) entry which is preliminary data.</text>
</comment>
<accession>A0ABY6XSM0</accession>
<feature type="domain" description="CBS" evidence="3">
    <location>
        <begin position="78"/>
        <end position="134"/>
    </location>
</feature>
<dbReference type="Proteomes" id="UP000494120">
    <property type="component" value="Unassembled WGS sequence"/>
</dbReference>